<keyword evidence="2" id="KW-1185">Reference proteome</keyword>
<organism evidence="2 3">
    <name type="scientific">Priapulus caudatus</name>
    <name type="common">Priapulid worm</name>
    <dbReference type="NCBI Taxonomy" id="37621"/>
    <lineage>
        <taxon>Eukaryota</taxon>
        <taxon>Metazoa</taxon>
        <taxon>Ecdysozoa</taxon>
        <taxon>Scalidophora</taxon>
        <taxon>Priapulida</taxon>
        <taxon>Priapulimorpha</taxon>
        <taxon>Priapulimorphida</taxon>
        <taxon>Priapulidae</taxon>
        <taxon>Priapulus</taxon>
    </lineage>
</organism>
<feature type="domain" description="THO complex subunit 2 N-terminal" evidence="1">
    <location>
        <begin position="22"/>
        <end position="152"/>
    </location>
</feature>
<dbReference type="Proteomes" id="UP000695022">
    <property type="component" value="Unplaced"/>
</dbReference>
<accession>A0ABM1F323</accession>
<protein>
    <submittedName>
        <fullName evidence="3">THO complex subunit 2-like</fullName>
    </submittedName>
</protein>
<proteinExistence type="predicted"/>
<feature type="non-terminal residue" evidence="3">
    <location>
        <position position="152"/>
    </location>
</feature>
<dbReference type="RefSeq" id="XP_014678844.1">
    <property type="nucleotide sequence ID" value="XM_014823358.1"/>
</dbReference>
<dbReference type="InterPro" id="IPR040007">
    <property type="entry name" value="Tho2"/>
</dbReference>
<evidence type="ECO:0000313" key="3">
    <source>
        <dbReference type="RefSeq" id="XP_014678844.1"/>
    </source>
</evidence>
<sequence>NHGLPAAVFKSPPVPAIGKGMRVVREFRELRVEVFPILRSMGPYLAHDPVLIAKVIRLGTAFMKERKMAGCPTDMEPLYCGFLAVIDEVVLPSLSTMEGNCCMAEELWTMLKHVPYTHRYRLYAQWKNDTYSQHPILIKIKSRALDRTRYIM</sequence>
<dbReference type="InterPro" id="IPR032302">
    <property type="entry name" value="THOC2_N"/>
</dbReference>
<dbReference type="Pfam" id="PF16134">
    <property type="entry name" value="THOC2_N"/>
    <property type="match status" value="1"/>
</dbReference>
<feature type="non-terminal residue" evidence="3">
    <location>
        <position position="1"/>
    </location>
</feature>
<dbReference type="PANTHER" id="PTHR21597:SF0">
    <property type="entry name" value="THO COMPLEX SUBUNIT 2"/>
    <property type="match status" value="1"/>
</dbReference>
<dbReference type="PANTHER" id="PTHR21597">
    <property type="entry name" value="THO2 PROTEIN"/>
    <property type="match status" value="1"/>
</dbReference>
<reference evidence="3" key="1">
    <citation type="submission" date="2025-08" db="UniProtKB">
        <authorList>
            <consortium name="RefSeq"/>
        </authorList>
    </citation>
    <scope>IDENTIFICATION</scope>
</reference>
<name>A0ABM1F323_PRICU</name>
<dbReference type="GeneID" id="106818673"/>
<gene>
    <name evidence="3" type="primary">LOC106818673</name>
</gene>
<evidence type="ECO:0000313" key="2">
    <source>
        <dbReference type="Proteomes" id="UP000695022"/>
    </source>
</evidence>
<evidence type="ECO:0000259" key="1">
    <source>
        <dbReference type="Pfam" id="PF16134"/>
    </source>
</evidence>